<feature type="compositionally biased region" description="Pro residues" evidence="1">
    <location>
        <begin position="95"/>
        <end position="111"/>
    </location>
</feature>
<dbReference type="EMBL" id="MU002252">
    <property type="protein sequence ID" value="KAF2788057.1"/>
    <property type="molecule type" value="Genomic_DNA"/>
</dbReference>
<feature type="signal peptide" evidence="2">
    <location>
        <begin position="1"/>
        <end position="17"/>
    </location>
</feature>
<feature type="compositionally biased region" description="Low complexity" evidence="1">
    <location>
        <begin position="112"/>
        <end position="136"/>
    </location>
</feature>
<evidence type="ECO:0000256" key="2">
    <source>
        <dbReference type="SAM" id="SignalP"/>
    </source>
</evidence>
<gene>
    <name evidence="4" type="ORF">K505DRAFT_315592</name>
</gene>
<dbReference type="Gene3D" id="3.40.33.10">
    <property type="entry name" value="CAP"/>
    <property type="match status" value="1"/>
</dbReference>
<dbReference type="InterPro" id="IPR035940">
    <property type="entry name" value="CAP_sf"/>
</dbReference>
<dbReference type="OrthoDB" id="337038at2759"/>
<sequence length="323" mass="34120">MRSTILLTSAMAIGAIAGPLNKRYIVTSIELDIETVTVYVTATAPAAPVPTPVKLDGNEFHDHSRVHFSKRPTSKAIVVPVPSSKAAPKPTSVYTPPPPPPPSSTPAPIPAPASTSVYTPAPVASSKAPAPSVAASNGQHLTGEIQDTLSSGPDYEAAILYHHNAARANHGAQPLVWDESCRANAEIVAKRCDFKHYIPANAGQGQNLFTVSGPSFNVTAGVTESWYKGEFQAMTDNNLWGAKDVPLDIFHSVGHLTQILWKGTTKVGCVSYDCGGDMTIGDKASDMNKYTVCNYANAGNVVNAYDKNVGLPSSYSNLGSWSD</sequence>
<dbReference type="AlphaFoldDB" id="A0A6A6WWD9"/>
<evidence type="ECO:0000259" key="3">
    <source>
        <dbReference type="SMART" id="SM00198"/>
    </source>
</evidence>
<reference evidence="4" key="1">
    <citation type="journal article" date="2020" name="Stud. Mycol.">
        <title>101 Dothideomycetes genomes: a test case for predicting lifestyles and emergence of pathogens.</title>
        <authorList>
            <person name="Haridas S."/>
            <person name="Albert R."/>
            <person name="Binder M."/>
            <person name="Bloem J."/>
            <person name="Labutti K."/>
            <person name="Salamov A."/>
            <person name="Andreopoulos B."/>
            <person name="Baker S."/>
            <person name="Barry K."/>
            <person name="Bills G."/>
            <person name="Bluhm B."/>
            <person name="Cannon C."/>
            <person name="Castanera R."/>
            <person name="Culley D."/>
            <person name="Daum C."/>
            <person name="Ezra D."/>
            <person name="Gonzalez J."/>
            <person name="Henrissat B."/>
            <person name="Kuo A."/>
            <person name="Liang C."/>
            <person name="Lipzen A."/>
            <person name="Lutzoni F."/>
            <person name="Magnuson J."/>
            <person name="Mondo S."/>
            <person name="Nolan M."/>
            <person name="Ohm R."/>
            <person name="Pangilinan J."/>
            <person name="Park H.-J."/>
            <person name="Ramirez L."/>
            <person name="Alfaro M."/>
            <person name="Sun H."/>
            <person name="Tritt A."/>
            <person name="Yoshinaga Y."/>
            <person name="Zwiers L.-H."/>
            <person name="Turgeon B."/>
            <person name="Goodwin S."/>
            <person name="Spatafora J."/>
            <person name="Crous P."/>
            <person name="Grigoriev I."/>
        </authorList>
    </citation>
    <scope>NUCLEOTIDE SEQUENCE</scope>
    <source>
        <strain evidence="4">CBS 109.77</strain>
    </source>
</reference>
<feature type="region of interest" description="Disordered" evidence="1">
    <location>
        <begin position="67"/>
        <end position="136"/>
    </location>
</feature>
<keyword evidence="5" id="KW-1185">Reference proteome</keyword>
<feature type="chain" id="PRO_5025518319" evidence="2">
    <location>
        <begin position="18"/>
        <end position="323"/>
    </location>
</feature>
<dbReference type="InterPro" id="IPR001283">
    <property type="entry name" value="CRISP-related"/>
</dbReference>
<proteinExistence type="predicted"/>
<dbReference type="PANTHER" id="PTHR10334">
    <property type="entry name" value="CYSTEINE-RICH SECRETORY PROTEIN-RELATED"/>
    <property type="match status" value="1"/>
</dbReference>
<feature type="domain" description="SCP" evidence="3">
    <location>
        <begin position="154"/>
        <end position="303"/>
    </location>
</feature>
<dbReference type="InterPro" id="IPR014044">
    <property type="entry name" value="CAP_dom"/>
</dbReference>
<dbReference type="PRINTS" id="PR00837">
    <property type="entry name" value="V5TPXLIKE"/>
</dbReference>
<dbReference type="Proteomes" id="UP000799757">
    <property type="component" value="Unassembled WGS sequence"/>
</dbReference>
<keyword evidence="2" id="KW-0732">Signal</keyword>
<dbReference type="SMART" id="SM00198">
    <property type="entry name" value="SCP"/>
    <property type="match status" value="1"/>
</dbReference>
<evidence type="ECO:0000256" key="1">
    <source>
        <dbReference type="SAM" id="MobiDB-lite"/>
    </source>
</evidence>
<name>A0A6A6WWD9_9PLEO</name>
<dbReference type="Pfam" id="PF00188">
    <property type="entry name" value="CAP"/>
    <property type="match status" value="1"/>
</dbReference>
<organism evidence="4 5">
    <name type="scientific">Melanomma pulvis-pyrius CBS 109.77</name>
    <dbReference type="NCBI Taxonomy" id="1314802"/>
    <lineage>
        <taxon>Eukaryota</taxon>
        <taxon>Fungi</taxon>
        <taxon>Dikarya</taxon>
        <taxon>Ascomycota</taxon>
        <taxon>Pezizomycotina</taxon>
        <taxon>Dothideomycetes</taxon>
        <taxon>Pleosporomycetidae</taxon>
        <taxon>Pleosporales</taxon>
        <taxon>Melanommataceae</taxon>
        <taxon>Melanomma</taxon>
    </lineage>
</organism>
<evidence type="ECO:0000313" key="5">
    <source>
        <dbReference type="Proteomes" id="UP000799757"/>
    </source>
</evidence>
<accession>A0A6A6WWD9</accession>
<evidence type="ECO:0000313" key="4">
    <source>
        <dbReference type="EMBL" id="KAF2788057.1"/>
    </source>
</evidence>
<protein>
    <submittedName>
        <fullName evidence="4">PR-1-like protein</fullName>
    </submittedName>
</protein>
<dbReference type="SUPFAM" id="SSF55797">
    <property type="entry name" value="PR-1-like"/>
    <property type="match status" value="1"/>
</dbReference>
<dbReference type="CDD" id="cd05380">
    <property type="entry name" value="CAP_euk"/>
    <property type="match status" value="1"/>
</dbReference>